<feature type="compositionally biased region" description="Basic and acidic residues" evidence="1">
    <location>
        <begin position="68"/>
        <end position="104"/>
    </location>
</feature>
<name>A0A0M7ANP7_9HYPH</name>
<feature type="compositionally biased region" description="Basic and acidic residues" evidence="1">
    <location>
        <begin position="32"/>
        <end position="48"/>
    </location>
</feature>
<protein>
    <submittedName>
        <fullName evidence="2">Uncharacterized protein</fullName>
    </submittedName>
</protein>
<keyword evidence="3" id="KW-1185">Reference proteome</keyword>
<accession>A0A0M7ANP7</accession>
<evidence type="ECO:0000313" key="3">
    <source>
        <dbReference type="Proteomes" id="UP000053235"/>
    </source>
</evidence>
<organism evidence="2 3">
    <name type="scientific">Roseibium alexandrii</name>
    <dbReference type="NCBI Taxonomy" id="388408"/>
    <lineage>
        <taxon>Bacteria</taxon>
        <taxon>Pseudomonadati</taxon>
        <taxon>Pseudomonadota</taxon>
        <taxon>Alphaproteobacteria</taxon>
        <taxon>Hyphomicrobiales</taxon>
        <taxon>Stappiaceae</taxon>
        <taxon>Roseibium</taxon>
    </lineage>
</organism>
<proteinExistence type="predicted"/>
<evidence type="ECO:0000256" key="1">
    <source>
        <dbReference type="SAM" id="MobiDB-lite"/>
    </source>
</evidence>
<sequence>MRGLAAARSDLKPKSGSDGQYAEDPGPGFPHRAADTTNHREGVVERSDCLTGGDEPGNIPPDQQPAKGNDKGRDSKIADHPALETADNHTGDNTAKDGQHPDYRVSEPHELRQDIRLDHCHHGRHGGEHRADRQVDMACDDDEDHACCHDRNGYGLDRQVEDVARGQEPAFGEHIEHQAQDNERANHTQKARIQLQRGKEVSCRLALRAGQCRIGHCGYSCLETICFFKSRVANP</sequence>
<dbReference type="Proteomes" id="UP000053235">
    <property type="component" value="Unassembled WGS sequence"/>
</dbReference>
<dbReference type="EMBL" id="CXWD01000024">
    <property type="protein sequence ID" value="CTQ76151.1"/>
    <property type="molecule type" value="Genomic_DNA"/>
</dbReference>
<evidence type="ECO:0000313" key="2">
    <source>
        <dbReference type="EMBL" id="CTQ76151.1"/>
    </source>
</evidence>
<feature type="region of interest" description="Disordered" evidence="1">
    <location>
        <begin position="1"/>
        <end position="104"/>
    </location>
</feature>
<gene>
    <name evidence="2" type="ORF">LAX5112_04489</name>
</gene>
<dbReference type="AlphaFoldDB" id="A0A0M7ANP7"/>
<reference evidence="3" key="1">
    <citation type="submission" date="2015-07" db="EMBL/GenBank/DDBJ databases">
        <authorList>
            <person name="Rodrigo-Torres Lidia"/>
            <person name="Arahal R.David."/>
        </authorList>
    </citation>
    <scope>NUCLEOTIDE SEQUENCE [LARGE SCALE GENOMIC DNA]</scope>
    <source>
        <strain evidence="3">CECT 5112</strain>
    </source>
</reference>